<protein>
    <submittedName>
        <fullName evidence="3">Putative FmdB family regulatory protein</fullName>
    </submittedName>
</protein>
<dbReference type="NCBIfam" id="TIGR02605">
    <property type="entry name" value="CxxC_CxxC_SSSS"/>
    <property type="match status" value="1"/>
</dbReference>
<dbReference type="EMBL" id="QTUC01000001">
    <property type="protein sequence ID" value="REF36290.1"/>
    <property type="molecule type" value="Genomic_DNA"/>
</dbReference>
<dbReference type="Proteomes" id="UP000256485">
    <property type="component" value="Unassembled WGS sequence"/>
</dbReference>
<dbReference type="RefSeq" id="WP_115849951.1">
    <property type="nucleotide sequence ID" value="NZ_QTUC01000001.1"/>
</dbReference>
<proteinExistence type="predicted"/>
<gene>
    <name evidence="3" type="ORF">DFJ64_1696</name>
</gene>
<keyword evidence="4" id="KW-1185">Reference proteome</keyword>
<dbReference type="OrthoDB" id="9792898at2"/>
<dbReference type="AlphaFoldDB" id="A0A3D9V815"/>
<feature type="domain" description="Putative regulatory protein FmdB zinc ribbon" evidence="2">
    <location>
        <begin position="1"/>
        <end position="41"/>
    </location>
</feature>
<dbReference type="SMART" id="SM00834">
    <property type="entry name" value="CxxC_CXXC_SSSS"/>
    <property type="match status" value="1"/>
</dbReference>
<organism evidence="3 4">
    <name type="scientific">Thermasporomyces composti</name>
    <dbReference type="NCBI Taxonomy" id="696763"/>
    <lineage>
        <taxon>Bacteria</taxon>
        <taxon>Bacillati</taxon>
        <taxon>Actinomycetota</taxon>
        <taxon>Actinomycetes</taxon>
        <taxon>Propionibacteriales</taxon>
        <taxon>Nocardioidaceae</taxon>
        <taxon>Thermasporomyces</taxon>
    </lineage>
</organism>
<feature type="region of interest" description="Disordered" evidence="1">
    <location>
        <begin position="46"/>
        <end position="94"/>
    </location>
</feature>
<name>A0A3D9V815_THECX</name>
<accession>A0A3D9V815</accession>
<evidence type="ECO:0000313" key="4">
    <source>
        <dbReference type="Proteomes" id="UP000256485"/>
    </source>
</evidence>
<evidence type="ECO:0000259" key="2">
    <source>
        <dbReference type="SMART" id="SM00834"/>
    </source>
</evidence>
<feature type="compositionally biased region" description="Basic and acidic residues" evidence="1">
    <location>
        <begin position="54"/>
        <end position="66"/>
    </location>
</feature>
<evidence type="ECO:0000256" key="1">
    <source>
        <dbReference type="SAM" id="MobiDB-lite"/>
    </source>
</evidence>
<dbReference type="Pfam" id="PF09723">
    <property type="entry name" value="Zn_ribbon_8"/>
    <property type="match status" value="1"/>
</dbReference>
<sequence length="94" mass="10454">MATYEFSCRSCGTFDLRMPMGSAPGVTACPDCGDAARRVYSAPRMRRLSPTIRSLRDLEEKSREAPDVVTEVPPRRTSRPAPPPNPALRRLPRP</sequence>
<evidence type="ECO:0000313" key="3">
    <source>
        <dbReference type="EMBL" id="REF36290.1"/>
    </source>
</evidence>
<comment type="caution">
    <text evidence="3">The sequence shown here is derived from an EMBL/GenBank/DDBJ whole genome shotgun (WGS) entry which is preliminary data.</text>
</comment>
<reference evidence="3 4" key="1">
    <citation type="submission" date="2018-08" db="EMBL/GenBank/DDBJ databases">
        <title>Sequencing the genomes of 1000 actinobacteria strains.</title>
        <authorList>
            <person name="Klenk H.-P."/>
        </authorList>
    </citation>
    <scope>NUCLEOTIDE SEQUENCE [LARGE SCALE GENOMIC DNA]</scope>
    <source>
        <strain evidence="3 4">DSM 22891</strain>
    </source>
</reference>
<dbReference type="InterPro" id="IPR013429">
    <property type="entry name" value="Regulatory_FmdB_Zinc_ribbon"/>
</dbReference>